<evidence type="ECO:0000259" key="4">
    <source>
        <dbReference type="PROSITE" id="PS50075"/>
    </source>
</evidence>
<evidence type="ECO:0000256" key="3">
    <source>
        <dbReference type="SAM" id="MobiDB-lite"/>
    </source>
</evidence>
<dbReference type="InterPro" id="IPR045851">
    <property type="entry name" value="AMP-bd_C_sf"/>
</dbReference>
<dbReference type="Pfam" id="PF00550">
    <property type="entry name" value="PP-binding"/>
    <property type="match status" value="1"/>
</dbReference>
<dbReference type="AlphaFoldDB" id="A0A561SGS9"/>
<dbReference type="InterPro" id="IPR010071">
    <property type="entry name" value="AA_adenyl_dom"/>
</dbReference>
<keyword evidence="2" id="KW-0597">Phosphoprotein</keyword>
<evidence type="ECO:0000313" key="6">
    <source>
        <dbReference type="Proteomes" id="UP000316603"/>
    </source>
</evidence>
<dbReference type="InterPro" id="IPR000873">
    <property type="entry name" value="AMP-dep_synth/lig_dom"/>
</dbReference>
<dbReference type="Pfam" id="PF00501">
    <property type="entry name" value="AMP-binding"/>
    <property type="match status" value="1"/>
</dbReference>
<gene>
    <name evidence="5" type="ORF">FHX78_12104</name>
</gene>
<dbReference type="EMBL" id="VIWV01000002">
    <property type="protein sequence ID" value="TWF74072.1"/>
    <property type="molecule type" value="Genomic_DNA"/>
</dbReference>
<feature type="region of interest" description="Disordered" evidence="3">
    <location>
        <begin position="613"/>
        <end position="640"/>
    </location>
</feature>
<feature type="domain" description="Carrier" evidence="4">
    <location>
        <begin position="533"/>
        <end position="608"/>
    </location>
</feature>
<dbReference type="Pfam" id="PF13193">
    <property type="entry name" value="AMP-binding_C"/>
    <property type="match status" value="1"/>
</dbReference>
<dbReference type="PANTHER" id="PTHR45527:SF1">
    <property type="entry name" value="FATTY ACID SYNTHASE"/>
    <property type="match status" value="1"/>
</dbReference>
<feature type="compositionally biased region" description="Basic and acidic residues" evidence="3">
    <location>
        <begin position="629"/>
        <end position="640"/>
    </location>
</feature>
<keyword evidence="6" id="KW-1185">Reference proteome</keyword>
<dbReference type="InterPro" id="IPR009081">
    <property type="entry name" value="PP-bd_ACP"/>
</dbReference>
<proteinExistence type="predicted"/>
<dbReference type="SMART" id="SM00823">
    <property type="entry name" value="PKS_PP"/>
    <property type="match status" value="1"/>
</dbReference>
<dbReference type="GO" id="GO:0005737">
    <property type="term" value="C:cytoplasm"/>
    <property type="evidence" value="ECO:0007669"/>
    <property type="project" value="TreeGrafter"/>
</dbReference>
<comment type="caution">
    <text evidence="5">The sequence shown here is derived from an EMBL/GenBank/DDBJ whole genome shotgun (WGS) entry which is preliminary data.</text>
</comment>
<dbReference type="InterPro" id="IPR025110">
    <property type="entry name" value="AMP-bd_C"/>
</dbReference>
<dbReference type="GO" id="GO:0017000">
    <property type="term" value="P:antibiotic biosynthetic process"/>
    <property type="evidence" value="ECO:0007669"/>
    <property type="project" value="UniProtKB-ARBA"/>
</dbReference>
<accession>A0A561SGS9</accession>
<dbReference type="GO" id="GO:0031177">
    <property type="term" value="F:phosphopantetheine binding"/>
    <property type="evidence" value="ECO:0007669"/>
    <property type="project" value="InterPro"/>
</dbReference>
<dbReference type="NCBIfam" id="TIGR01733">
    <property type="entry name" value="AA-adenyl-dom"/>
    <property type="match status" value="1"/>
</dbReference>
<dbReference type="PROSITE" id="PS50075">
    <property type="entry name" value="CARRIER"/>
    <property type="match status" value="1"/>
</dbReference>
<dbReference type="SUPFAM" id="SSF56801">
    <property type="entry name" value="Acetyl-CoA synthetase-like"/>
    <property type="match status" value="1"/>
</dbReference>
<dbReference type="InterPro" id="IPR020806">
    <property type="entry name" value="PKS_PP-bd"/>
</dbReference>
<dbReference type="RefSeq" id="WP_145872385.1">
    <property type="nucleotide sequence ID" value="NZ_BNCE01000031.1"/>
</dbReference>
<dbReference type="Gene3D" id="1.10.1200.10">
    <property type="entry name" value="ACP-like"/>
    <property type="match status" value="1"/>
</dbReference>
<feature type="region of interest" description="Disordered" evidence="3">
    <location>
        <begin position="1"/>
        <end position="27"/>
    </location>
</feature>
<reference evidence="5 6" key="1">
    <citation type="submission" date="2019-06" db="EMBL/GenBank/DDBJ databases">
        <title>Sequencing the genomes of 1000 actinobacteria strains.</title>
        <authorList>
            <person name="Klenk H.-P."/>
        </authorList>
    </citation>
    <scope>NUCLEOTIDE SEQUENCE [LARGE SCALE GENOMIC DNA]</scope>
    <source>
        <strain evidence="5 6">DSM 41695</strain>
    </source>
</reference>
<sequence length="640" mass="67313">MGTQEPAGHPLPSIAWGGEPAPAPAPGTGPLEWFDSWLARQPDAPAVVSGTTAWTYRELDRAATRIVRALKGRVARGELVGICLERSPLLVAAAVALARTGAVHLSLGARPAVPRVESLAEDTGFRLLLTEGAAELPPGWTAEPAEGVDGLVLALRGGRPEAAPDAAFCAVTTSGSTGRPKVALLPREAVANLVRWTCHRLGIGPGSRVGLFVGTTFDAHIKELWEALSSGAALCVAPEDARGSMTELFQWWQESGLTHCLLPTPLADLAFAQPWPAHLAMRHILVGGDRMLVRPPAQCTAVVHNVYGPAEATVLTTAYRLRAGSDDRTAGVPIGEPLTGCAVFITDEDGRILPRGRAGEVRIGGAGLALGYVDPERTAERFVPAPAGQPYADRVYRTGDKAVMRADGLLEFLGRMDDQVKISGVRIEPAEVETALEAHDAVRRAVVVPFRGTGGGLRLAAFVLLAEGARADADAVLAAARARVLKQAVPAVVRFVDTFPWNANGKLDRARLALRAAPAPSAVSGDTRSTPAPEAEDTEAFLLAACRRLLDQPDLTPADNFTDAGGTSLAVARLVALLESTYPVRVKAAEVMRQPDLAALAALVAGRRAVPGAQLTSPPALSCPPPQPGKRERPLPRHAR</sequence>
<dbReference type="PANTHER" id="PTHR45527">
    <property type="entry name" value="NONRIBOSOMAL PEPTIDE SYNTHETASE"/>
    <property type="match status" value="1"/>
</dbReference>
<dbReference type="Proteomes" id="UP000316603">
    <property type="component" value="Unassembled WGS sequence"/>
</dbReference>
<dbReference type="GO" id="GO:0043041">
    <property type="term" value="P:amino acid activation for nonribosomal peptide biosynthetic process"/>
    <property type="evidence" value="ECO:0007669"/>
    <property type="project" value="TreeGrafter"/>
</dbReference>
<dbReference type="Gene3D" id="3.40.50.12780">
    <property type="entry name" value="N-terminal domain of ligase-like"/>
    <property type="match status" value="1"/>
</dbReference>
<dbReference type="SUPFAM" id="SSF47336">
    <property type="entry name" value="ACP-like"/>
    <property type="match status" value="1"/>
</dbReference>
<dbReference type="InterPro" id="IPR042099">
    <property type="entry name" value="ANL_N_sf"/>
</dbReference>
<evidence type="ECO:0000313" key="5">
    <source>
        <dbReference type="EMBL" id="TWF74072.1"/>
    </source>
</evidence>
<dbReference type="OrthoDB" id="2472181at2"/>
<dbReference type="GO" id="GO:0044550">
    <property type="term" value="P:secondary metabolite biosynthetic process"/>
    <property type="evidence" value="ECO:0007669"/>
    <property type="project" value="TreeGrafter"/>
</dbReference>
<dbReference type="InterPro" id="IPR036736">
    <property type="entry name" value="ACP-like_sf"/>
</dbReference>
<keyword evidence="1" id="KW-0596">Phosphopantetheine</keyword>
<name>A0A561SGS9_9ACTN</name>
<dbReference type="Gene3D" id="3.30.300.30">
    <property type="match status" value="1"/>
</dbReference>
<organism evidence="5 6">
    <name type="scientific">Streptomyces capillispiralis</name>
    <dbReference type="NCBI Taxonomy" id="68182"/>
    <lineage>
        <taxon>Bacteria</taxon>
        <taxon>Bacillati</taxon>
        <taxon>Actinomycetota</taxon>
        <taxon>Actinomycetes</taxon>
        <taxon>Kitasatosporales</taxon>
        <taxon>Streptomycetaceae</taxon>
        <taxon>Streptomyces</taxon>
    </lineage>
</organism>
<protein>
    <submittedName>
        <fullName evidence="5">Amino acid adenylation domain-containing protein</fullName>
    </submittedName>
</protein>
<evidence type="ECO:0000256" key="2">
    <source>
        <dbReference type="ARBA" id="ARBA00022553"/>
    </source>
</evidence>
<evidence type="ECO:0000256" key="1">
    <source>
        <dbReference type="ARBA" id="ARBA00022450"/>
    </source>
</evidence>